<keyword evidence="1" id="KW-0812">Transmembrane</keyword>
<dbReference type="Proteomes" id="UP000095283">
    <property type="component" value="Unplaced"/>
</dbReference>
<feature type="transmembrane region" description="Helical" evidence="1">
    <location>
        <begin position="12"/>
        <end position="28"/>
    </location>
</feature>
<feature type="transmembrane region" description="Helical" evidence="1">
    <location>
        <begin position="40"/>
        <end position="60"/>
    </location>
</feature>
<dbReference type="WBParaSite" id="Hba_14661">
    <property type="protein sequence ID" value="Hba_14661"/>
    <property type="gene ID" value="Hba_14661"/>
</dbReference>
<keyword evidence="1" id="KW-1133">Transmembrane helix</keyword>
<sequence>MLHTAGLLRRLLVLWPMWFVASICGYATDFNSNTISGDLFINQILFSILIAFSKIVLVVFDTVFPSFSRRALHQGAQMVVCVCFLALTILTMQEYTGIAFLVINLIGTVFIEYTWDACYLCAVESMETSCRASATGTCSLMARVETKGVNLDNVKIDDNGIEEAPMLDRKNSHS</sequence>
<organism evidence="2 3">
    <name type="scientific">Heterorhabditis bacteriophora</name>
    <name type="common">Entomopathogenic nematode worm</name>
    <dbReference type="NCBI Taxonomy" id="37862"/>
    <lineage>
        <taxon>Eukaryota</taxon>
        <taxon>Metazoa</taxon>
        <taxon>Ecdysozoa</taxon>
        <taxon>Nematoda</taxon>
        <taxon>Chromadorea</taxon>
        <taxon>Rhabditida</taxon>
        <taxon>Rhabditina</taxon>
        <taxon>Rhabditomorpha</taxon>
        <taxon>Strongyloidea</taxon>
        <taxon>Heterorhabditidae</taxon>
        <taxon>Heterorhabditis</taxon>
    </lineage>
</organism>
<keyword evidence="1" id="KW-0472">Membrane</keyword>
<evidence type="ECO:0000313" key="2">
    <source>
        <dbReference type="Proteomes" id="UP000095283"/>
    </source>
</evidence>
<evidence type="ECO:0000313" key="3">
    <source>
        <dbReference type="WBParaSite" id="Hba_14661"/>
    </source>
</evidence>
<reference evidence="3" key="1">
    <citation type="submission" date="2016-11" db="UniProtKB">
        <authorList>
            <consortium name="WormBaseParasite"/>
        </authorList>
    </citation>
    <scope>IDENTIFICATION</scope>
</reference>
<feature type="transmembrane region" description="Helical" evidence="1">
    <location>
        <begin position="72"/>
        <end position="92"/>
    </location>
</feature>
<name>A0A1I7XB40_HETBA</name>
<dbReference type="Gene3D" id="1.20.1250.20">
    <property type="entry name" value="MFS general substrate transporter like domains"/>
    <property type="match status" value="1"/>
</dbReference>
<dbReference type="AlphaFoldDB" id="A0A1I7XB40"/>
<accession>A0A1I7XB40</accession>
<protein>
    <submittedName>
        <fullName evidence="3">Transmembrane protein</fullName>
    </submittedName>
</protein>
<keyword evidence="2" id="KW-1185">Reference proteome</keyword>
<proteinExistence type="predicted"/>
<evidence type="ECO:0000256" key="1">
    <source>
        <dbReference type="SAM" id="Phobius"/>
    </source>
</evidence>
<dbReference type="InterPro" id="IPR036259">
    <property type="entry name" value="MFS_trans_sf"/>
</dbReference>